<dbReference type="RefSeq" id="WP_214184541.1">
    <property type="nucleotide sequence ID" value="NZ_BSDS01000002.1"/>
</dbReference>
<gene>
    <name evidence="8 9" type="primary">fabZ</name>
    <name evidence="9" type="ORF">GHYDROH2_32010</name>
</gene>
<dbReference type="EMBL" id="BSDS01000002">
    <property type="protein sequence ID" value="GLI39700.1"/>
    <property type="molecule type" value="Genomic_DNA"/>
</dbReference>
<organism evidence="9 10">
    <name type="scientific">Geobacter hydrogenophilus</name>
    <dbReference type="NCBI Taxonomy" id="40983"/>
    <lineage>
        <taxon>Bacteria</taxon>
        <taxon>Pseudomonadati</taxon>
        <taxon>Thermodesulfobacteriota</taxon>
        <taxon>Desulfuromonadia</taxon>
        <taxon>Geobacterales</taxon>
        <taxon>Geobacteraceae</taxon>
        <taxon>Geobacter</taxon>
    </lineage>
</organism>
<dbReference type="FunFam" id="3.10.129.10:FF:000001">
    <property type="entry name" value="3-hydroxyacyl-[acyl-carrier-protein] dehydratase FabZ"/>
    <property type="match status" value="1"/>
</dbReference>
<dbReference type="PANTHER" id="PTHR30272:SF1">
    <property type="entry name" value="3-HYDROXYACYL-[ACYL-CARRIER-PROTEIN] DEHYDRATASE"/>
    <property type="match status" value="1"/>
</dbReference>
<dbReference type="Proteomes" id="UP001144352">
    <property type="component" value="Unassembled WGS sequence"/>
</dbReference>
<proteinExistence type="inferred from homology"/>
<dbReference type="GO" id="GO:0016020">
    <property type="term" value="C:membrane"/>
    <property type="evidence" value="ECO:0007669"/>
    <property type="project" value="GOC"/>
</dbReference>
<dbReference type="Pfam" id="PF07977">
    <property type="entry name" value="FabA"/>
    <property type="match status" value="1"/>
</dbReference>
<keyword evidence="2 8" id="KW-0963">Cytoplasm</keyword>
<dbReference type="GO" id="GO:0009245">
    <property type="term" value="P:lipid A biosynthetic process"/>
    <property type="evidence" value="ECO:0007669"/>
    <property type="project" value="UniProtKB-UniRule"/>
</dbReference>
<evidence type="ECO:0000256" key="5">
    <source>
        <dbReference type="ARBA" id="ARBA00023098"/>
    </source>
</evidence>
<dbReference type="NCBIfam" id="NF000582">
    <property type="entry name" value="PRK00006.1"/>
    <property type="match status" value="1"/>
</dbReference>
<evidence type="ECO:0000313" key="10">
    <source>
        <dbReference type="Proteomes" id="UP001144352"/>
    </source>
</evidence>
<dbReference type="AlphaFoldDB" id="A0A9W6G3F6"/>
<protein>
    <recommendedName>
        <fullName evidence="8">3-hydroxyacyl-[acyl-carrier-protein] dehydratase FabZ</fullName>
        <ecNumber evidence="8">4.2.1.59</ecNumber>
    </recommendedName>
    <alternativeName>
        <fullName evidence="8">(3R)-hydroxymyristoyl-[acyl-carrier-protein] dehydratase</fullName>
        <shortName evidence="8">(3R)-hydroxymyristoyl-ACP dehydrase</shortName>
    </alternativeName>
    <alternativeName>
        <fullName evidence="8">Beta-hydroxyacyl-ACP dehydratase</fullName>
    </alternativeName>
</protein>
<comment type="subcellular location">
    <subcellularLocation>
        <location evidence="1 8">Cytoplasm</location>
    </subcellularLocation>
</comment>
<comment type="caution">
    <text evidence="9">The sequence shown here is derived from an EMBL/GenBank/DDBJ whole genome shotgun (WGS) entry which is preliminary data.</text>
</comment>
<evidence type="ECO:0000256" key="7">
    <source>
        <dbReference type="ARBA" id="ARBA00025049"/>
    </source>
</evidence>
<evidence type="ECO:0000256" key="4">
    <source>
        <dbReference type="ARBA" id="ARBA00022556"/>
    </source>
</evidence>
<dbReference type="PANTHER" id="PTHR30272">
    <property type="entry name" value="3-HYDROXYACYL-[ACYL-CARRIER-PROTEIN] DEHYDRATASE"/>
    <property type="match status" value="1"/>
</dbReference>
<keyword evidence="4 8" id="KW-0441">Lipid A biosynthesis</keyword>
<dbReference type="InterPro" id="IPR013114">
    <property type="entry name" value="FabA_FabZ"/>
</dbReference>
<dbReference type="NCBIfam" id="TIGR01750">
    <property type="entry name" value="fabZ"/>
    <property type="match status" value="1"/>
</dbReference>
<name>A0A9W6G3F6_9BACT</name>
<evidence type="ECO:0000256" key="8">
    <source>
        <dbReference type="HAMAP-Rule" id="MF_00406"/>
    </source>
</evidence>
<dbReference type="InterPro" id="IPR010084">
    <property type="entry name" value="FabZ"/>
</dbReference>
<evidence type="ECO:0000256" key="2">
    <source>
        <dbReference type="ARBA" id="ARBA00022490"/>
    </source>
</evidence>
<evidence type="ECO:0000256" key="3">
    <source>
        <dbReference type="ARBA" id="ARBA00022516"/>
    </source>
</evidence>
<comment type="catalytic activity">
    <reaction evidence="8">
        <text>a (3R)-hydroxyacyl-[ACP] = a (2E)-enoyl-[ACP] + H2O</text>
        <dbReference type="Rhea" id="RHEA:13097"/>
        <dbReference type="Rhea" id="RHEA-COMP:9925"/>
        <dbReference type="Rhea" id="RHEA-COMP:9945"/>
        <dbReference type="ChEBI" id="CHEBI:15377"/>
        <dbReference type="ChEBI" id="CHEBI:78784"/>
        <dbReference type="ChEBI" id="CHEBI:78827"/>
        <dbReference type="EC" id="4.2.1.59"/>
    </reaction>
</comment>
<dbReference type="SUPFAM" id="SSF54637">
    <property type="entry name" value="Thioesterase/thiol ester dehydrase-isomerase"/>
    <property type="match status" value="1"/>
</dbReference>
<dbReference type="GO" id="GO:0019171">
    <property type="term" value="F:(3R)-hydroxyacyl-[acyl-carrier-protein] dehydratase activity"/>
    <property type="evidence" value="ECO:0007669"/>
    <property type="project" value="UniProtKB-EC"/>
</dbReference>
<dbReference type="HAMAP" id="MF_00406">
    <property type="entry name" value="FabZ"/>
    <property type="match status" value="1"/>
</dbReference>
<keyword evidence="6 8" id="KW-0456">Lyase</keyword>
<feature type="active site" evidence="8">
    <location>
        <position position="51"/>
    </location>
</feature>
<comment type="similarity">
    <text evidence="8">Belongs to the thioester dehydratase family. FabZ subfamily.</text>
</comment>
<keyword evidence="10" id="KW-1185">Reference proteome</keyword>
<evidence type="ECO:0000256" key="6">
    <source>
        <dbReference type="ARBA" id="ARBA00023239"/>
    </source>
</evidence>
<dbReference type="GO" id="GO:0006633">
    <property type="term" value="P:fatty acid biosynthetic process"/>
    <property type="evidence" value="ECO:0007669"/>
    <property type="project" value="UniProtKB-UniRule"/>
</dbReference>
<reference evidence="9" key="1">
    <citation type="submission" date="2022-12" db="EMBL/GenBank/DDBJ databases">
        <title>Reference genome sequencing for broad-spectrum identification of bacterial and archaeal isolates by mass spectrometry.</title>
        <authorList>
            <person name="Sekiguchi Y."/>
            <person name="Tourlousse D.M."/>
        </authorList>
    </citation>
    <scope>NUCLEOTIDE SEQUENCE</scope>
    <source>
        <strain evidence="9">H2</strain>
    </source>
</reference>
<keyword evidence="5 8" id="KW-0443">Lipid metabolism</keyword>
<comment type="function">
    <text evidence="7 8">Involved in unsaturated fatty acids biosynthesis. Catalyzes the dehydration of short chain beta-hydroxyacyl-ACPs and long chain saturated and unsaturated beta-hydroxyacyl-ACPs.</text>
</comment>
<keyword evidence="3 8" id="KW-0444">Lipid biosynthesis</keyword>
<evidence type="ECO:0000256" key="1">
    <source>
        <dbReference type="ARBA" id="ARBA00004496"/>
    </source>
</evidence>
<sequence length="150" mass="16814">METVFDINEIMKILPHRYPFLLVDRIVEHVPGERIVGIKNVTINEPFFQGHFPGHPIMPGVLIVEAMAQVGGILAYMASDDEVRKKVCYFASIDNVKFRKPVLPGDQLRIEVTATGCKRGIWCFSAKAIVKGKVTTEAELKATFADKDRL</sequence>
<dbReference type="GO" id="GO:0005737">
    <property type="term" value="C:cytoplasm"/>
    <property type="evidence" value="ECO:0007669"/>
    <property type="project" value="UniProtKB-SubCell"/>
</dbReference>
<dbReference type="EC" id="4.2.1.59" evidence="8"/>
<dbReference type="InterPro" id="IPR029069">
    <property type="entry name" value="HotDog_dom_sf"/>
</dbReference>
<evidence type="ECO:0000313" key="9">
    <source>
        <dbReference type="EMBL" id="GLI39700.1"/>
    </source>
</evidence>
<accession>A0A9W6G3F6</accession>
<dbReference type="Gene3D" id="3.10.129.10">
    <property type="entry name" value="Hotdog Thioesterase"/>
    <property type="match status" value="1"/>
</dbReference>
<dbReference type="CDD" id="cd01288">
    <property type="entry name" value="FabZ"/>
    <property type="match status" value="1"/>
</dbReference>